<keyword evidence="7" id="KW-0224">Dipeptidase</keyword>
<evidence type="ECO:0000256" key="7">
    <source>
        <dbReference type="ARBA" id="ARBA00022997"/>
    </source>
</evidence>
<dbReference type="EMBL" id="FNOP01000017">
    <property type="protein sequence ID" value="SDX21892.1"/>
    <property type="molecule type" value="Genomic_DNA"/>
</dbReference>
<keyword evidence="4" id="KW-0479">Metal-binding</keyword>
<dbReference type="CDD" id="cd03888">
    <property type="entry name" value="M20_PepV"/>
    <property type="match status" value="1"/>
</dbReference>
<dbReference type="NCBIfam" id="TIGR01887">
    <property type="entry name" value="dipeptidaselike"/>
    <property type="match status" value="1"/>
</dbReference>
<accession>A0A1H2ZW96</accession>
<dbReference type="GO" id="GO:0008777">
    <property type="term" value="F:acetylornithine deacetylase activity"/>
    <property type="evidence" value="ECO:0007669"/>
    <property type="project" value="TreeGrafter"/>
</dbReference>
<name>A0A1H2ZW96_ACIFE</name>
<dbReference type="GO" id="GO:0016805">
    <property type="term" value="F:dipeptidase activity"/>
    <property type="evidence" value="ECO:0007669"/>
    <property type="project" value="UniProtKB-KW"/>
</dbReference>
<gene>
    <name evidence="10" type="ORF">SAMN05216495_11713</name>
</gene>
<comment type="similarity">
    <text evidence="2">Belongs to the peptidase M20A family.</text>
</comment>
<dbReference type="GO" id="GO:0006508">
    <property type="term" value="P:proteolysis"/>
    <property type="evidence" value="ECO:0007669"/>
    <property type="project" value="UniProtKB-KW"/>
</dbReference>
<evidence type="ECO:0000256" key="8">
    <source>
        <dbReference type="ARBA" id="ARBA00023049"/>
    </source>
</evidence>
<dbReference type="GO" id="GO:0008270">
    <property type="term" value="F:zinc ion binding"/>
    <property type="evidence" value="ECO:0007669"/>
    <property type="project" value="InterPro"/>
</dbReference>
<dbReference type="InterPro" id="IPR050072">
    <property type="entry name" value="Peptidase_M20A"/>
</dbReference>
<evidence type="ECO:0000256" key="3">
    <source>
        <dbReference type="ARBA" id="ARBA00022670"/>
    </source>
</evidence>
<dbReference type="SUPFAM" id="SSF55031">
    <property type="entry name" value="Bacterial exopeptidase dimerisation domain"/>
    <property type="match status" value="1"/>
</dbReference>
<dbReference type="PROSITE" id="PS00758">
    <property type="entry name" value="ARGE_DAPE_CPG2_1"/>
    <property type="match status" value="1"/>
</dbReference>
<dbReference type="InterPro" id="IPR010964">
    <property type="entry name" value="M20A_pepV-rel"/>
</dbReference>
<keyword evidence="8" id="KW-0482">Metalloprotease</keyword>
<evidence type="ECO:0000256" key="2">
    <source>
        <dbReference type="ARBA" id="ARBA00006247"/>
    </source>
</evidence>
<evidence type="ECO:0000256" key="9">
    <source>
        <dbReference type="SAM" id="MobiDB-lite"/>
    </source>
</evidence>
<comment type="caution">
    <text evidence="10">The sequence shown here is derived from an EMBL/GenBank/DDBJ whole genome shotgun (WGS) entry which is preliminary data.</text>
</comment>
<dbReference type="GO" id="GO:0008237">
    <property type="term" value="F:metallopeptidase activity"/>
    <property type="evidence" value="ECO:0007669"/>
    <property type="project" value="UniProtKB-KW"/>
</dbReference>
<dbReference type="AlphaFoldDB" id="A0A1H2ZW96"/>
<keyword evidence="6" id="KW-0862">Zinc</keyword>
<dbReference type="GO" id="GO:0006526">
    <property type="term" value="P:L-arginine biosynthetic process"/>
    <property type="evidence" value="ECO:0007669"/>
    <property type="project" value="TreeGrafter"/>
</dbReference>
<reference evidence="10 11" key="1">
    <citation type="submission" date="2016-10" db="EMBL/GenBank/DDBJ databases">
        <authorList>
            <person name="Varghese N."/>
            <person name="Submissions S."/>
        </authorList>
    </citation>
    <scope>NUCLEOTIDE SEQUENCE [LARGE SCALE GENOMIC DNA]</scope>
    <source>
        <strain evidence="10 11">WCC6</strain>
    </source>
</reference>
<evidence type="ECO:0000313" key="11">
    <source>
        <dbReference type="Proteomes" id="UP000182379"/>
    </source>
</evidence>
<dbReference type="SUPFAM" id="SSF53187">
    <property type="entry name" value="Zn-dependent exopeptidases"/>
    <property type="match status" value="1"/>
</dbReference>
<keyword evidence="3" id="KW-0645">Protease</keyword>
<dbReference type="Proteomes" id="UP000182379">
    <property type="component" value="Unassembled WGS sequence"/>
</dbReference>
<sequence>MDLAKLVDSNREAMVKTLQEAVRIKSVQEPAVPGKPFGEGPARCLAYMLEEAEKMGFRTQNVDNYMGWCEYGEGPEMVAVLGHLDVVPEGDGWTRDPYSGEADGENVYGRGTMDDKGPTTAALYALKALKDSGVPLRRRIRILFGTNEETGSQDMKHYLEKGGEIPVCGFTPDGEYPVINGEKGIINVTFEREYTQEGGLVLKEIKGGSAFNVVPALASATLLCAPAEATRILEQYGEKDPKVRWEVIPEGLKVTAEGVQAHAASPEKGENAIGRLLAALGDLPFAADLHQALAFLGQKIGTEVHGESLGICLEDPDSGKLSFNMGVIAGDEGKLTLKINYRYPVTKSYEDCAPRLDAQFGEAGFRKVSEAHKKALYVDPKTDYIQTLLQVYGELTEFEPKTICIGGGTYAKSIPNIVAFGPIFPGDAVREHLPNEYWEIDKLVLNAKIYAEALYRLAK</sequence>
<evidence type="ECO:0000256" key="5">
    <source>
        <dbReference type="ARBA" id="ARBA00022801"/>
    </source>
</evidence>
<dbReference type="InterPro" id="IPR001261">
    <property type="entry name" value="ArgE/DapE_CS"/>
</dbReference>
<dbReference type="Gene3D" id="3.40.630.10">
    <property type="entry name" value="Zn peptidases"/>
    <property type="match status" value="1"/>
</dbReference>
<dbReference type="PANTHER" id="PTHR43808:SF31">
    <property type="entry name" value="N-ACETYL-L-CITRULLINE DEACETYLASE"/>
    <property type="match status" value="1"/>
</dbReference>
<evidence type="ECO:0000313" key="10">
    <source>
        <dbReference type="EMBL" id="SDX21892.1"/>
    </source>
</evidence>
<dbReference type="Gene3D" id="3.30.70.360">
    <property type="match status" value="2"/>
</dbReference>
<evidence type="ECO:0000256" key="6">
    <source>
        <dbReference type="ARBA" id="ARBA00022833"/>
    </source>
</evidence>
<evidence type="ECO:0000256" key="1">
    <source>
        <dbReference type="ARBA" id="ARBA00001947"/>
    </source>
</evidence>
<dbReference type="Pfam" id="PF01546">
    <property type="entry name" value="Peptidase_M20"/>
    <property type="match status" value="1"/>
</dbReference>
<protein>
    <submittedName>
        <fullName evidence="10">Succinyl-diaminopimelate desuccinylase</fullName>
    </submittedName>
</protein>
<organism evidence="10 11">
    <name type="scientific">Acidaminococcus fermentans</name>
    <dbReference type="NCBI Taxonomy" id="905"/>
    <lineage>
        <taxon>Bacteria</taxon>
        <taxon>Bacillati</taxon>
        <taxon>Bacillota</taxon>
        <taxon>Negativicutes</taxon>
        <taxon>Acidaminococcales</taxon>
        <taxon>Acidaminococcaceae</taxon>
        <taxon>Acidaminococcus</taxon>
    </lineage>
</organism>
<dbReference type="RefSeq" id="WP_074707832.1">
    <property type="nucleotide sequence ID" value="NZ_FNOP01000017.1"/>
</dbReference>
<evidence type="ECO:0000256" key="4">
    <source>
        <dbReference type="ARBA" id="ARBA00022723"/>
    </source>
</evidence>
<dbReference type="PANTHER" id="PTHR43808">
    <property type="entry name" value="ACETYLORNITHINE DEACETYLASE"/>
    <property type="match status" value="1"/>
</dbReference>
<keyword evidence="5" id="KW-0378">Hydrolase</keyword>
<feature type="region of interest" description="Disordered" evidence="9">
    <location>
        <begin position="92"/>
        <end position="113"/>
    </location>
</feature>
<dbReference type="InterPro" id="IPR036264">
    <property type="entry name" value="Bact_exopeptidase_dim_dom"/>
</dbReference>
<dbReference type="NCBIfam" id="NF005591">
    <property type="entry name" value="PRK07318.1"/>
    <property type="match status" value="1"/>
</dbReference>
<proteinExistence type="inferred from homology"/>
<dbReference type="InterPro" id="IPR002933">
    <property type="entry name" value="Peptidase_M20"/>
</dbReference>
<comment type="cofactor">
    <cofactor evidence="1">
        <name>Zn(2+)</name>
        <dbReference type="ChEBI" id="CHEBI:29105"/>
    </cofactor>
</comment>